<dbReference type="Pfam" id="PF19891">
    <property type="entry name" value="DUF6364"/>
    <property type="match status" value="1"/>
</dbReference>
<reference evidence="1 2" key="1">
    <citation type="submission" date="2015-07" db="EMBL/GenBank/DDBJ databases">
        <authorList>
            <person name="Kim K.M."/>
        </authorList>
    </citation>
    <scope>NUCLEOTIDE SEQUENCE [LARGE SCALE GENOMIC DNA]</scope>
    <source>
        <strain evidence="1 2">KCTC 12363</strain>
    </source>
</reference>
<dbReference type="InterPro" id="IPR010985">
    <property type="entry name" value="Ribbon_hlx_hlx"/>
</dbReference>
<accession>A0A0H4PGP0</accession>
<organism evidence="1 2">
    <name type="scientific">Cyclobacterium amurskyense</name>
    <dbReference type="NCBI Taxonomy" id="320787"/>
    <lineage>
        <taxon>Bacteria</taxon>
        <taxon>Pseudomonadati</taxon>
        <taxon>Bacteroidota</taxon>
        <taxon>Cytophagia</taxon>
        <taxon>Cytophagales</taxon>
        <taxon>Cyclobacteriaceae</taxon>
        <taxon>Cyclobacterium</taxon>
    </lineage>
</organism>
<dbReference type="GO" id="GO:0006355">
    <property type="term" value="P:regulation of DNA-templated transcription"/>
    <property type="evidence" value="ECO:0007669"/>
    <property type="project" value="InterPro"/>
</dbReference>
<protein>
    <recommendedName>
        <fullName evidence="3">Antitoxin</fullName>
    </recommendedName>
</protein>
<evidence type="ECO:0008006" key="3">
    <source>
        <dbReference type="Google" id="ProtNLM"/>
    </source>
</evidence>
<dbReference type="AlphaFoldDB" id="A0A0H4PGP0"/>
<proteinExistence type="predicted"/>
<dbReference type="STRING" id="320787.CA2015_2810"/>
<dbReference type="InterPro" id="IPR045944">
    <property type="entry name" value="DUF6364"/>
</dbReference>
<evidence type="ECO:0000313" key="1">
    <source>
        <dbReference type="EMBL" id="AKP52220.1"/>
    </source>
</evidence>
<dbReference type="EMBL" id="CP012040">
    <property type="protein sequence ID" value="AKP52220.1"/>
    <property type="molecule type" value="Genomic_DNA"/>
</dbReference>
<gene>
    <name evidence="1" type="ORF">CA2015_2810</name>
</gene>
<keyword evidence="2" id="KW-1185">Reference proteome</keyword>
<sequence>MIFLNLYVQFRAMDSKLTLKLDNGVIERAKMYAKEQNISLSKLIENYLDALTKGNAGKAEVSPLVESLTGVVKLKEGAENRKYIDYLSNKYN</sequence>
<dbReference type="OrthoDB" id="6198066at2"/>
<dbReference type="SUPFAM" id="SSF47598">
    <property type="entry name" value="Ribbon-helix-helix"/>
    <property type="match status" value="1"/>
</dbReference>
<dbReference type="KEGG" id="camu:CA2015_2810"/>
<dbReference type="Proteomes" id="UP000036520">
    <property type="component" value="Chromosome"/>
</dbReference>
<evidence type="ECO:0000313" key="2">
    <source>
        <dbReference type="Proteomes" id="UP000036520"/>
    </source>
</evidence>
<dbReference type="PATRIC" id="fig|320787.5.peg.3073"/>
<name>A0A0H4PGP0_9BACT</name>